<evidence type="ECO:0000313" key="3">
    <source>
        <dbReference type="Proteomes" id="UP000664132"/>
    </source>
</evidence>
<feature type="chain" id="PRO_5034818108" evidence="1">
    <location>
        <begin position="21"/>
        <end position="327"/>
    </location>
</feature>
<dbReference type="EMBL" id="JAFJYH010000011">
    <property type="protein sequence ID" value="KAG4425393.1"/>
    <property type="molecule type" value="Genomic_DNA"/>
</dbReference>
<organism evidence="2 3">
    <name type="scientific">Cadophora malorum</name>
    <dbReference type="NCBI Taxonomy" id="108018"/>
    <lineage>
        <taxon>Eukaryota</taxon>
        <taxon>Fungi</taxon>
        <taxon>Dikarya</taxon>
        <taxon>Ascomycota</taxon>
        <taxon>Pezizomycotina</taxon>
        <taxon>Leotiomycetes</taxon>
        <taxon>Helotiales</taxon>
        <taxon>Ploettnerulaceae</taxon>
        <taxon>Cadophora</taxon>
    </lineage>
</organism>
<reference evidence="2" key="1">
    <citation type="submission" date="2021-02" db="EMBL/GenBank/DDBJ databases">
        <title>Genome sequence Cadophora malorum strain M34.</title>
        <authorList>
            <person name="Stefanovic E."/>
            <person name="Vu D."/>
            <person name="Scully C."/>
            <person name="Dijksterhuis J."/>
            <person name="Roader J."/>
            <person name="Houbraken J."/>
        </authorList>
    </citation>
    <scope>NUCLEOTIDE SEQUENCE</scope>
    <source>
        <strain evidence="2">M34</strain>
    </source>
</reference>
<evidence type="ECO:0000313" key="2">
    <source>
        <dbReference type="EMBL" id="KAG4425393.1"/>
    </source>
</evidence>
<protein>
    <submittedName>
        <fullName evidence="2">Uncharacterized protein</fullName>
    </submittedName>
</protein>
<evidence type="ECO:0000256" key="1">
    <source>
        <dbReference type="SAM" id="SignalP"/>
    </source>
</evidence>
<keyword evidence="1" id="KW-0732">Signal</keyword>
<proteinExistence type="predicted"/>
<name>A0A8H8BVP6_9HELO</name>
<gene>
    <name evidence="2" type="ORF">IFR04_001543</name>
</gene>
<dbReference type="Proteomes" id="UP000664132">
    <property type="component" value="Unassembled WGS sequence"/>
</dbReference>
<accession>A0A8H8BVP6</accession>
<dbReference type="OrthoDB" id="4148174at2759"/>
<dbReference type="AlphaFoldDB" id="A0A8H8BVP6"/>
<feature type="signal peptide" evidence="1">
    <location>
        <begin position="1"/>
        <end position="20"/>
    </location>
</feature>
<comment type="caution">
    <text evidence="2">The sequence shown here is derived from an EMBL/GenBank/DDBJ whole genome shotgun (WGS) entry which is preliminary data.</text>
</comment>
<keyword evidence="3" id="KW-1185">Reference proteome</keyword>
<sequence>MSPLLRTVALFLAFISLVSAQSVSTASADGSGYTGYNLTLSQDEESATYDTSSTPANVSVSFPEPDVYLNASVFIGEISILVANLTAKINLDAQVLSLLKFNAGVDLHIDKVSLIIQNISAKVVLEARLENLVLMIDDILASLDLNPILATLGQSLNNITDSVGDLVGDVAGTPSSSAAGTPSSSAAGSAATAAAKKKRSGIDPLQFPYNYEIQHNILYTINDYTGHSHTNRVLSQTGAIVDQSLDDMGHVISEKEVGTYEQDMRFNGDNITVVHDGKEVWQLEYVYEPFRGLIVMSYVFVDQGGRVVGTQVASEGYAGGSSTIGDN</sequence>